<reference evidence="6" key="1">
    <citation type="journal article" date="2020" name="mSystems">
        <title>Genome- and Community-Level Interaction Insights into Carbon Utilization and Element Cycling Functions of Hydrothermarchaeota in Hydrothermal Sediment.</title>
        <authorList>
            <person name="Zhou Z."/>
            <person name="Liu Y."/>
            <person name="Xu W."/>
            <person name="Pan J."/>
            <person name="Luo Z.H."/>
            <person name="Li M."/>
        </authorList>
    </citation>
    <scope>NUCLEOTIDE SEQUENCE [LARGE SCALE GENOMIC DNA]</scope>
    <source>
        <strain evidence="6">HyVt-507</strain>
    </source>
</reference>
<sequence>MLVLARKLGESIVIADNITVKVVSVENGVVKLGIDAPREISIIRSELIEEVTESNKAAVQEHGVNKNDIDSLSKLLGKS</sequence>
<proteinExistence type="inferred from homology"/>
<evidence type="ECO:0000256" key="2">
    <source>
        <dbReference type="ARBA" id="ARBA00022491"/>
    </source>
</evidence>
<keyword evidence="2 5" id="KW-0678">Repressor</keyword>
<comment type="similarity">
    <text evidence="5">Belongs to the CsrA/RsmA family.</text>
</comment>
<dbReference type="GO" id="GO:1902208">
    <property type="term" value="P:regulation of bacterial-type flagellum assembly"/>
    <property type="evidence" value="ECO:0007669"/>
    <property type="project" value="UniProtKB-UniRule"/>
</dbReference>
<comment type="caution">
    <text evidence="6">The sequence shown here is derived from an EMBL/GenBank/DDBJ whole genome shotgun (WGS) entry which is preliminary data.</text>
</comment>
<comment type="function">
    <text evidence="5">A translational regulator that binds mRNA to regulate translation initiation and/or mRNA stability. Usually binds in the 5'-UTR at or near the Shine-Dalgarno sequence preventing ribosome-binding, thus repressing translation. Its main target seems to be the major flagellin gene, while its function is anatagonized by FliW.</text>
</comment>
<dbReference type="AlphaFoldDB" id="A0A7C3C2G6"/>
<keyword evidence="1 5" id="KW-0963">Cytoplasm</keyword>
<dbReference type="InterPro" id="IPR036107">
    <property type="entry name" value="CsrA_sf"/>
</dbReference>
<dbReference type="FunFam" id="2.60.40.4380:FF:000002">
    <property type="entry name" value="Translational regulator CsrA"/>
    <property type="match status" value="1"/>
</dbReference>
<evidence type="ECO:0000256" key="4">
    <source>
        <dbReference type="ARBA" id="ARBA00022884"/>
    </source>
</evidence>
<dbReference type="Pfam" id="PF02599">
    <property type="entry name" value="CsrA"/>
    <property type="match status" value="1"/>
</dbReference>
<accession>A0A7C3C2G6</accession>
<comment type="subcellular location">
    <subcellularLocation>
        <location evidence="5">Cytoplasm</location>
    </subcellularLocation>
</comment>
<dbReference type="GO" id="GO:0006402">
    <property type="term" value="P:mRNA catabolic process"/>
    <property type="evidence" value="ECO:0007669"/>
    <property type="project" value="InterPro"/>
</dbReference>
<evidence type="ECO:0000313" key="6">
    <source>
        <dbReference type="EMBL" id="HFB53604.1"/>
    </source>
</evidence>
<organism evidence="6">
    <name type="scientific">Sulfurimonas autotrophica</name>
    <dbReference type="NCBI Taxonomy" id="202747"/>
    <lineage>
        <taxon>Bacteria</taxon>
        <taxon>Pseudomonadati</taxon>
        <taxon>Campylobacterota</taxon>
        <taxon>Epsilonproteobacteria</taxon>
        <taxon>Campylobacterales</taxon>
        <taxon>Sulfurimonadaceae</taxon>
        <taxon>Sulfurimonas</taxon>
    </lineage>
</organism>
<keyword evidence="4 5" id="KW-0694">RNA-binding</keyword>
<name>A0A7C3C2G6_9BACT</name>
<dbReference type="Proteomes" id="UP000886390">
    <property type="component" value="Unassembled WGS sequence"/>
</dbReference>
<dbReference type="EMBL" id="DRNH01000140">
    <property type="protein sequence ID" value="HFB53604.1"/>
    <property type="molecule type" value="Genomic_DNA"/>
</dbReference>
<dbReference type="GO" id="GO:0006109">
    <property type="term" value="P:regulation of carbohydrate metabolic process"/>
    <property type="evidence" value="ECO:0007669"/>
    <property type="project" value="InterPro"/>
</dbReference>
<dbReference type="NCBIfam" id="TIGR00202">
    <property type="entry name" value="csrA"/>
    <property type="match status" value="1"/>
</dbReference>
<comment type="subunit">
    <text evidence="5">Homodimer; the beta-strands of each monomer intercalate to form a hydrophobic core, while the alpha-helices form wings that extend away from the core.</text>
</comment>
<evidence type="ECO:0000256" key="3">
    <source>
        <dbReference type="ARBA" id="ARBA00022845"/>
    </source>
</evidence>
<dbReference type="PANTHER" id="PTHR34984">
    <property type="entry name" value="CARBON STORAGE REGULATOR"/>
    <property type="match status" value="1"/>
</dbReference>
<dbReference type="GO" id="GO:0044781">
    <property type="term" value="P:bacterial-type flagellum organization"/>
    <property type="evidence" value="ECO:0007669"/>
    <property type="project" value="UniProtKB-KW"/>
</dbReference>
<dbReference type="GO" id="GO:0048027">
    <property type="term" value="F:mRNA 5'-UTR binding"/>
    <property type="evidence" value="ECO:0007669"/>
    <property type="project" value="UniProtKB-UniRule"/>
</dbReference>
<dbReference type="Gene3D" id="2.60.40.4380">
    <property type="entry name" value="Translational regulator CsrA"/>
    <property type="match status" value="1"/>
</dbReference>
<gene>
    <name evidence="5 6" type="primary">csrA</name>
    <name evidence="6" type="ORF">ENJ67_02615</name>
</gene>
<evidence type="ECO:0000256" key="1">
    <source>
        <dbReference type="ARBA" id="ARBA00022490"/>
    </source>
</evidence>
<dbReference type="PANTHER" id="PTHR34984:SF1">
    <property type="entry name" value="CARBON STORAGE REGULATOR"/>
    <property type="match status" value="1"/>
</dbReference>
<dbReference type="HAMAP" id="MF_00167">
    <property type="entry name" value="CsrA"/>
    <property type="match status" value="1"/>
</dbReference>
<dbReference type="InterPro" id="IPR003751">
    <property type="entry name" value="CsrA"/>
</dbReference>
<dbReference type="GO" id="GO:0045947">
    <property type="term" value="P:negative regulation of translational initiation"/>
    <property type="evidence" value="ECO:0007669"/>
    <property type="project" value="UniProtKB-UniRule"/>
</dbReference>
<dbReference type="SUPFAM" id="SSF117130">
    <property type="entry name" value="CsrA-like"/>
    <property type="match status" value="1"/>
</dbReference>
<protein>
    <recommendedName>
        <fullName evidence="5">Translational regulator CsrA</fullName>
    </recommendedName>
</protein>
<dbReference type="GO" id="GO:0005829">
    <property type="term" value="C:cytosol"/>
    <property type="evidence" value="ECO:0007669"/>
    <property type="project" value="TreeGrafter"/>
</dbReference>
<keyword evidence="3 5" id="KW-0810">Translation regulation</keyword>
<keyword evidence="5" id="KW-1005">Bacterial flagellum biogenesis</keyword>
<evidence type="ECO:0000256" key="5">
    <source>
        <dbReference type="HAMAP-Rule" id="MF_00167"/>
    </source>
</evidence>